<dbReference type="HOGENOM" id="CLU_013299_2_1_4"/>
<dbReference type="HAMAP" id="MF_02041">
    <property type="entry name" value="DusA_subfam"/>
    <property type="match status" value="1"/>
</dbReference>
<protein>
    <recommendedName>
        <fullName evidence="10">tRNA-dihydrouridine(20/20a) synthase</fullName>
        <ecNumber evidence="10">1.3.1.91</ecNumber>
    </recommendedName>
    <alternativeName>
        <fullName evidence="10">U20-specific dihydrouridine synthase</fullName>
        <shortName evidence="10">U20-specific Dus</shortName>
    </alternativeName>
    <alternativeName>
        <fullName evidence="10">tRNA-dihydrouridine synthase A</fullName>
    </alternativeName>
</protein>
<dbReference type="RefSeq" id="WP_082027279.1">
    <property type="nucleotide sequence ID" value="NZ_AP014569.1"/>
</dbReference>
<dbReference type="PROSITE" id="PS01136">
    <property type="entry name" value="UPF0034"/>
    <property type="match status" value="1"/>
</dbReference>
<dbReference type="InterPro" id="IPR013785">
    <property type="entry name" value="Aldolase_TIM"/>
</dbReference>
<dbReference type="NCBIfam" id="TIGR00742">
    <property type="entry name" value="yjbN"/>
    <property type="match status" value="1"/>
</dbReference>
<dbReference type="CDD" id="cd02801">
    <property type="entry name" value="DUS_like_FMN"/>
    <property type="match status" value="1"/>
</dbReference>
<comment type="function">
    <text evidence="9 10">Catalyzes the synthesis of 5,6-dihydrouridine (D), a modified base found in the D-loop of most tRNAs, via the reduction of the C5-C6 double bond in target uridines. Specifically modifies U20 and U20a in tRNAs.</text>
</comment>
<keyword evidence="6 10" id="KW-0521">NADP</keyword>
<feature type="site" description="Interacts with tRNA; defines subfamily-specific binding signature" evidence="10">
    <location>
        <position position="315"/>
    </location>
</feature>
<dbReference type="FunFam" id="3.20.20.70:FF:000083">
    <property type="entry name" value="tRNA-dihydrouridine(20/20a) synthase"/>
    <property type="match status" value="1"/>
</dbReference>
<dbReference type="Pfam" id="PF01207">
    <property type="entry name" value="Dus"/>
    <property type="match status" value="1"/>
</dbReference>
<dbReference type="PANTHER" id="PTHR42907">
    <property type="entry name" value="FMN-LINKED OXIDOREDUCTASES SUPERFAMILY PROTEIN"/>
    <property type="match status" value="1"/>
</dbReference>
<dbReference type="NCBIfam" id="NF008774">
    <property type="entry name" value="PRK11815.1"/>
    <property type="match status" value="1"/>
</dbReference>
<evidence type="ECO:0000313" key="13">
    <source>
        <dbReference type="EMBL" id="BAO83572.1"/>
    </source>
</evidence>
<dbReference type="Proteomes" id="UP000066014">
    <property type="component" value="Chromosome"/>
</dbReference>
<accession>A0A060NP69</accession>
<dbReference type="OrthoDB" id="9783413at2"/>
<dbReference type="Gene3D" id="3.20.20.70">
    <property type="entry name" value="Aldolase class I"/>
    <property type="match status" value="1"/>
</dbReference>
<feature type="active site" description="Proton donor" evidence="10">
    <location>
        <position position="112"/>
    </location>
</feature>
<feature type="binding site" evidence="10">
    <location>
        <begin position="223"/>
        <end position="225"/>
    </location>
    <ligand>
        <name>FMN</name>
        <dbReference type="ChEBI" id="CHEBI:58210"/>
    </ligand>
</feature>
<feature type="binding site" evidence="10">
    <location>
        <position position="183"/>
    </location>
    <ligand>
        <name>FMN</name>
        <dbReference type="ChEBI" id="CHEBI:58210"/>
    </ligand>
</feature>
<reference evidence="13 14" key="1">
    <citation type="journal article" date="2014" name="Nat. Commun.">
        <title>Physiological and genomic features of highly alkaliphilic hydrogen-utilizing Betaproteobacteria from a continental serpentinizing site.</title>
        <authorList>
            <person name="Suzuki S."/>
            <person name="Kuenen J.G."/>
            <person name="Schipper K."/>
            <person name="van der Velde S."/>
            <person name="Ishii S."/>
            <person name="Wu A."/>
            <person name="Sorokin D.Y."/>
            <person name="Tenney A."/>
            <person name="Meng X.Y."/>
            <person name="Morrill P.L."/>
            <person name="Kamagata Y."/>
            <person name="Muyzer G."/>
            <person name="Nealson K.H."/>
        </authorList>
    </citation>
    <scope>NUCLEOTIDE SEQUENCE [LARGE SCALE GENOMIC DNA]</scope>
    <source>
        <strain evidence="13 14">B1</strain>
    </source>
</reference>
<evidence type="ECO:0000256" key="10">
    <source>
        <dbReference type="HAMAP-Rule" id="MF_02041"/>
    </source>
</evidence>
<name>A0A060NP69_9BURK</name>
<feature type="binding site" evidence="10">
    <location>
        <position position="151"/>
    </location>
    <ligand>
        <name>FMN</name>
        <dbReference type="ChEBI" id="CHEBI:58210"/>
    </ligand>
</feature>
<dbReference type="KEGG" id="cbab:SMCB_1344"/>
<keyword evidence="4 10" id="KW-0288">FMN</keyword>
<evidence type="ECO:0000256" key="7">
    <source>
        <dbReference type="ARBA" id="ARBA00022884"/>
    </source>
</evidence>
<dbReference type="InterPro" id="IPR035587">
    <property type="entry name" value="DUS-like_FMN-bd"/>
</dbReference>
<sequence length="377" mass="41694">MPAPQADQGQAAQPSPSGGYSPWRVCVAPMLDWSDRHCRYLHRLLTRHTRLYTEMVTTGALLHGDVARHLRFDAAEHPLALQLGGSEPDELARCARLGQEWGYDEINLNCGCPSPRVQRGAFGACLMSEPQRVADCVRAMRAAVDVPVTVKHRIGIDEEQSYGFVRDFVGTVSESGCTVFIVHARNAWLQGLSPKENREVPPLRYEWVHQLKRDFPALTLVLNGGLQSAAQMAEQLQHVDGVMVGRSAYHQPWLLHDWDAQFFGHSHPAPSRDAVEAAMLDYMERQAALEGTPWYAVARHLLGLRHGQPGARRWRQVWSDHRLKHQPARHVWQLAQQALHAGVGEQGAGPEPALSGCAPTSAPDPALTPAPAYSTAT</sequence>
<proteinExistence type="inferred from homology"/>
<keyword evidence="2 10" id="KW-0820">tRNA-binding</keyword>
<evidence type="ECO:0000256" key="9">
    <source>
        <dbReference type="ARBA" id="ARBA00058013"/>
    </source>
</evidence>
<evidence type="ECO:0000256" key="1">
    <source>
        <dbReference type="ARBA" id="ARBA00001917"/>
    </source>
</evidence>
<feature type="site" description="Interacts with tRNA" evidence="10">
    <location>
        <position position="198"/>
    </location>
</feature>
<feature type="region of interest" description="Disordered" evidence="11">
    <location>
        <begin position="344"/>
        <end position="377"/>
    </location>
</feature>
<keyword evidence="3 10" id="KW-0285">Flavoprotein</keyword>
<dbReference type="GO" id="GO:0000049">
    <property type="term" value="F:tRNA binding"/>
    <property type="evidence" value="ECO:0007669"/>
    <property type="project" value="UniProtKB-UniRule"/>
</dbReference>
<dbReference type="AlphaFoldDB" id="A0A060NP69"/>
<evidence type="ECO:0000256" key="2">
    <source>
        <dbReference type="ARBA" id="ARBA00022555"/>
    </source>
</evidence>
<dbReference type="GO" id="GO:0050660">
    <property type="term" value="F:flavin adenine dinucleotide binding"/>
    <property type="evidence" value="ECO:0007669"/>
    <property type="project" value="InterPro"/>
</dbReference>
<feature type="binding site" evidence="10">
    <location>
        <position position="82"/>
    </location>
    <ligand>
        <name>FMN</name>
        <dbReference type="ChEBI" id="CHEBI:58210"/>
    </ligand>
</feature>
<dbReference type="EC" id="1.3.1.91" evidence="10"/>
<evidence type="ECO:0000256" key="5">
    <source>
        <dbReference type="ARBA" id="ARBA00022694"/>
    </source>
</evidence>
<feature type="site" description="Interacts with tRNA" evidence="10">
    <location>
        <position position="109"/>
    </location>
</feature>
<gene>
    <name evidence="10 13" type="primary">dusA</name>
    <name evidence="13" type="ORF">SMCB_1344</name>
</gene>
<dbReference type="GO" id="GO:0010181">
    <property type="term" value="F:FMN binding"/>
    <property type="evidence" value="ECO:0007669"/>
    <property type="project" value="UniProtKB-UniRule"/>
</dbReference>
<evidence type="ECO:0000256" key="3">
    <source>
        <dbReference type="ARBA" id="ARBA00022630"/>
    </source>
</evidence>
<evidence type="ECO:0000313" key="14">
    <source>
        <dbReference type="Proteomes" id="UP000066014"/>
    </source>
</evidence>
<feature type="binding site" evidence="10">
    <location>
        <begin position="29"/>
        <end position="31"/>
    </location>
    <ligand>
        <name>FMN</name>
        <dbReference type="ChEBI" id="CHEBI:58210"/>
    </ligand>
</feature>
<comment type="catalytic activity">
    <reaction evidence="10">
        <text>5,6-dihydrouridine(20a) in tRNA + NADP(+) = uridine(20a) in tRNA + NADPH + H(+)</text>
        <dbReference type="Rhea" id="RHEA:53344"/>
        <dbReference type="Rhea" id="RHEA-COMP:13535"/>
        <dbReference type="Rhea" id="RHEA-COMP:13536"/>
        <dbReference type="ChEBI" id="CHEBI:15378"/>
        <dbReference type="ChEBI" id="CHEBI:57783"/>
        <dbReference type="ChEBI" id="CHEBI:58349"/>
        <dbReference type="ChEBI" id="CHEBI:65315"/>
        <dbReference type="ChEBI" id="CHEBI:74443"/>
    </reaction>
</comment>
<comment type="catalytic activity">
    <reaction evidence="10">
        <text>5,6-dihydrouridine(20) in tRNA + NAD(+) = uridine(20) in tRNA + NADH + H(+)</text>
        <dbReference type="Rhea" id="RHEA:53340"/>
        <dbReference type="Rhea" id="RHEA-COMP:13533"/>
        <dbReference type="Rhea" id="RHEA-COMP:13534"/>
        <dbReference type="ChEBI" id="CHEBI:15378"/>
        <dbReference type="ChEBI" id="CHEBI:57540"/>
        <dbReference type="ChEBI" id="CHEBI:57945"/>
        <dbReference type="ChEBI" id="CHEBI:65315"/>
        <dbReference type="ChEBI" id="CHEBI:74443"/>
        <dbReference type="EC" id="1.3.1.91"/>
    </reaction>
</comment>
<dbReference type="SUPFAM" id="SSF51395">
    <property type="entry name" value="FMN-linked oxidoreductases"/>
    <property type="match status" value="1"/>
</dbReference>
<dbReference type="Gene3D" id="1.20.120.1460">
    <property type="match status" value="1"/>
</dbReference>
<dbReference type="EMBL" id="AP014569">
    <property type="protein sequence ID" value="BAO83572.1"/>
    <property type="molecule type" value="Genomic_DNA"/>
</dbReference>
<dbReference type="GO" id="GO:0102266">
    <property type="term" value="F:tRNA-dihydrouridine20a synthase activity"/>
    <property type="evidence" value="ECO:0007669"/>
    <property type="project" value="RHEA"/>
</dbReference>
<comment type="similarity">
    <text evidence="10">Belongs to the Dus family. DusA subfamily.</text>
</comment>
<keyword evidence="8 10" id="KW-0560">Oxidoreductase</keyword>
<feature type="domain" description="DUS-like FMN-binding" evidence="12">
    <location>
        <begin position="27"/>
        <end position="329"/>
    </location>
</feature>
<evidence type="ECO:0000256" key="6">
    <source>
        <dbReference type="ARBA" id="ARBA00022857"/>
    </source>
</evidence>
<evidence type="ECO:0000256" key="4">
    <source>
        <dbReference type="ARBA" id="ARBA00022643"/>
    </source>
</evidence>
<dbReference type="InterPro" id="IPR018517">
    <property type="entry name" value="tRNA_hU_synthase_CS"/>
</dbReference>
<dbReference type="InterPro" id="IPR004653">
    <property type="entry name" value="DusA"/>
</dbReference>
<feature type="binding site" evidence="10">
    <location>
        <begin position="245"/>
        <end position="246"/>
    </location>
    <ligand>
        <name>FMN</name>
        <dbReference type="ChEBI" id="CHEBI:58210"/>
    </ligand>
</feature>
<keyword evidence="5 10" id="KW-0819">tRNA processing</keyword>
<feature type="site" description="Interacts with tRNA; defines subfamily-specific binding signature" evidence="10">
    <location>
        <position position="195"/>
    </location>
</feature>
<keyword evidence="14" id="KW-1185">Reference proteome</keyword>
<dbReference type="STRING" id="1458426.SMCB_1344"/>
<keyword evidence="7 10" id="KW-0694">RNA-binding</keyword>
<dbReference type="PANTHER" id="PTHR42907:SF1">
    <property type="entry name" value="FMN-LINKED OXIDOREDUCTASES SUPERFAMILY PROTEIN"/>
    <property type="match status" value="1"/>
</dbReference>
<comment type="catalytic activity">
    <reaction evidence="10">
        <text>5,6-dihydrouridine(20a) in tRNA + NAD(+) = uridine(20a) in tRNA + NADH + H(+)</text>
        <dbReference type="Rhea" id="RHEA:53348"/>
        <dbReference type="Rhea" id="RHEA-COMP:13535"/>
        <dbReference type="Rhea" id="RHEA-COMP:13536"/>
        <dbReference type="ChEBI" id="CHEBI:15378"/>
        <dbReference type="ChEBI" id="CHEBI:57540"/>
        <dbReference type="ChEBI" id="CHEBI:57945"/>
        <dbReference type="ChEBI" id="CHEBI:65315"/>
        <dbReference type="ChEBI" id="CHEBI:74443"/>
    </reaction>
</comment>
<organism evidence="13 14">
    <name type="scientific">Serpentinimonas maccroryi</name>
    <dbReference type="NCBI Taxonomy" id="1458426"/>
    <lineage>
        <taxon>Bacteria</taxon>
        <taxon>Pseudomonadati</taxon>
        <taxon>Pseudomonadota</taxon>
        <taxon>Betaproteobacteria</taxon>
        <taxon>Burkholderiales</taxon>
        <taxon>Comamonadaceae</taxon>
        <taxon>Serpentinimonas</taxon>
    </lineage>
</organism>
<evidence type="ECO:0000256" key="11">
    <source>
        <dbReference type="SAM" id="MobiDB-lite"/>
    </source>
</evidence>
<evidence type="ECO:0000256" key="8">
    <source>
        <dbReference type="ARBA" id="ARBA00023002"/>
    </source>
</evidence>
<comment type="catalytic activity">
    <reaction evidence="10">
        <text>5,6-dihydrouridine(20) in tRNA + NADP(+) = uridine(20) in tRNA + NADPH + H(+)</text>
        <dbReference type="Rhea" id="RHEA:53336"/>
        <dbReference type="Rhea" id="RHEA-COMP:13533"/>
        <dbReference type="Rhea" id="RHEA-COMP:13534"/>
        <dbReference type="ChEBI" id="CHEBI:15378"/>
        <dbReference type="ChEBI" id="CHEBI:57783"/>
        <dbReference type="ChEBI" id="CHEBI:58349"/>
        <dbReference type="ChEBI" id="CHEBI:65315"/>
        <dbReference type="ChEBI" id="CHEBI:74443"/>
        <dbReference type="EC" id="1.3.1.91"/>
    </reaction>
</comment>
<evidence type="ECO:0000259" key="12">
    <source>
        <dbReference type="Pfam" id="PF01207"/>
    </source>
</evidence>
<dbReference type="GO" id="GO:0102264">
    <property type="term" value="F:tRNA-dihydrouridine20 synthase activity"/>
    <property type="evidence" value="ECO:0007669"/>
    <property type="project" value="UniProtKB-EC"/>
</dbReference>
<feature type="site" description="Interacts with tRNA; defines subfamily-specific binding signature" evidence="10">
    <location>
        <position position="312"/>
    </location>
</feature>
<comment type="cofactor">
    <cofactor evidence="1 10">
        <name>FMN</name>
        <dbReference type="ChEBI" id="CHEBI:58210"/>
    </cofactor>
</comment>